<dbReference type="Pfam" id="PF00346">
    <property type="entry name" value="Complex1_49kDa"/>
    <property type="match status" value="1"/>
</dbReference>
<comment type="catalytic activity">
    <reaction evidence="1">
        <text>a quinone + NADH + 5 H(+)(in) = a quinol + NAD(+) + 4 H(+)(out)</text>
        <dbReference type="Rhea" id="RHEA:57888"/>
        <dbReference type="ChEBI" id="CHEBI:15378"/>
        <dbReference type="ChEBI" id="CHEBI:24646"/>
        <dbReference type="ChEBI" id="CHEBI:57540"/>
        <dbReference type="ChEBI" id="CHEBI:57945"/>
        <dbReference type="ChEBI" id="CHEBI:132124"/>
    </reaction>
</comment>
<keyword evidence="1" id="KW-1278">Translocase</keyword>
<dbReference type="GO" id="GO:0005886">
    <property type="term" value="C:plasma membrane"/>
    <property type="evidence" value="ECO:0007669"/>
    <property type="project" value="UniProtKB-SubCell"/>
</dbReference>
<dbReference type="EMBL" id="JAGQHR010000342">
    <property type="protein sequence ID" value="MCA9728285.1"/>
    <property type="molecule type" value="Genomic_DNA"/>
</dbReference>
<dbReference type="PANTHER" id="PTHR11993">
    <property type="entry name" value="NADH-UBIQUINONE OXIDOREDUCTASE 49 KDA SUBUNIT"/>
    <property type="match status" value="1"/>
</dbReference>
<dbReference type="EC" id="7.1.1.-" evidence="1"/>
<evidence type="ECO:0000256" key="1">
    <source>
        <dbReference type="HAMAP-Rule" id="MF_01358"/>
    </source>
</evidence>
<evidence type="ECO:0000313" key="4">
    <source>
        <dbReference type="Proteomes" id="UP000697710"/>
    </source>
</evidence>
<dbReference type="HAMAP" id="MF_01358">
    <property type="entry name" value="NDH1_NuoD"/>
    <property type="match status" value="1"/>
</dbReference>
<dbReference type="GO" id="GO:0050136">
    <property type="term" value="F:NADH dehydrogenase (quinone) (non-electrogenic) activity"/>
    <property type="evidence" value="ECO:0007669"/>
    <property type="project" value="UniProtKB-UniRule"/>
</dbReference>
<comment type="subunit">
    <text evidence="1">NDH-1 is composed of 14 different subunits. Subunits NuoB, C, D, E, F, and G constitute the peripheral sector of the complex.</text>
</comment>
<keyword evidence="1" id="KW-0520">NAD</keyword>
<feature type="domain" description="NADH-quinone oxidoreductase subunit D" evidence="2">
    <location>
        <begin position="149"/>
        <end position="395"/>
    </location>
</feature>
<dbReference type="AlphaFoldDB" id="A0A956M1M6"/>
<dbReference type="GO" id="GO:0048038">
    <property type="term" value="F:quinone binding"/>
    <property type="evidence" value="ECO:0007669"/>
    <property type="project" value="UniProtKB-KW"/>
</dbReference>
<protein>
    <recommendedName>
        <fullName evidence="1">NADH-quinone oxidoreductase subunit D</fullName>
        <ecNumber evidence="1">7.1.1.-</ecNumber>
    </recommendedName>
    <alternativeName>
        <fullName evidence="1">NADH dehydrogenase I subunit D</fullName>
    </alternativeName>
    <alternativeName>
        <fullName evidence="1">NDH-1 subunit D</fullName>
    </alternativeName>
</protein>
<gene>
    <name evidence="1" type="primary">nuoD</name>
    <name evidence="3" type="ORF">KC729_11420</name>
</gene>
<keyword evidence="1" id="KW-0874">Quinone</keyword>
<keyword evidence="1" id="KW-0813">Transport</keyword>
<keyword evidence="1" id="KW-0472">Membrane</keyword>
<dbReference type="PANTHER" id="PTHR11993:SF10">
    <property type="entry name" value="NADH DEHYDROGENASE [UBIQUINONE] IRON-SULFUR PROTEIN 2, MITOCHONDRIAL"/>
    <property type="match status" value="1"/>
</dbReference>
<name>A0A956M1M6_UNCEI</name>
<comment type="subcellular location">
    <subcellularLocation>
        <location evidence="1">Cell membrane</location>
        <topology evidence="1">Peripheral membrane protein</topology>
        <orientation evidence="1">Cytoplasmic side</orientation>
    </subcellularLocation>
</comment>
<organism evidence="3 4">
    <name type="scientific">Eiseniibacteriota bacterium</name>
    <dbReference type="NCBI Taxonomy" id="2212470"/>
    <lineage>
        <taxon>Bacteria</taxon>
        <taxon>Candidatus Eiseniibacteriota</taxon>
    </lineage>
</organism>
<comment type="similarity">
    <text evidence="1">Belongs to the complex I 49 kDa subunit family.</text>
</comment>
<dbReference type="InterPro" id="IPR001135">
    <property type="entry name" value="NADH_Q_OxRdtase_suD"/>
</dbReference>
<evidence type="ECO:0000313" key="3">
    <source>
        <dbReference type="EMBL" id="MCA9728285.1"/>
    </source>
</evidence>
<proteinExistence type="inferred from homology"/>
<dbReference type="InterPro" id="IPR029014">
    <property type="entry name" value="NiFe-Hase_large"/>
</dbReference>
<dbReference type="Proteomes" id="UP000697710">
    <property type="component" value="Unassembled WGS sequence"/>
</dbReference>
<evidence type="ECO:0000259" key="2">
    <source>
        <dbReference type="Pfam" id="PF00346"/>
    </source>
</evidence>
<reference evidence="3" key="2">
    <citation type="journal article" date="2021" name="Microbiome">
        <title>Successional dynamics and alternative stable states in a saline activated sludge microbial community over 9 years.</title>
        <authorList>
            <person name="Wang Y."/>
            <person name="Ye J."/>
            <person name="Ju F."/>
            <person name="Liu L."/>
            <person name="Boyd J.A."/>
            <person name="Deng Y."/>
            <person name="Parks D.H."/>
            <person name="Jiang X."/>
            <person name="Yin X."/>
            <person name="Woodcroft B.J."/>
            <person name="Tyson G.W."/>
            <person name="Hugenholtz P."/>
            <person name="Polz M.F."/>
            <person name="Zhang T."/>
        </authorList>
    </citation>
    <scope>NUCLEOTIDE SEQUENCE</scope>
    <source>
        <strain evidence="3">HKST-UBA01</strain>
    </source>
</reference>
<dbReference type="SUPFAM" id="SSF56762">
    <property type="entry name" value="HydB/Nqo4-like"/>
    <property type="match status" value="1"/>
</dbReference>
<dbReference type="Gene3D" id="1.10.645.10">
    <property type="entry name" value="Cytochrome-c3 Hydrogenase, chain B"/>
    <property type="match status" value="1"/>
</dbReference>
<keyword evidence="1" id="KW-1003">Cell membrane</keyword>
<sequence>MRVPYHLTLLERPDPYLDIDSYDPEADLMALNMGPQHPSTHGVLRVKLYLDGETCIKAVPYLGYLHRGVEKLCEKLTYVQITPIVDKNDYVSPMMNELAINMAFEALLKVEVPPRALFIRTVCAEIQRVASHLLWLGTFGLDVGGGIGGGATLFMHTFREREMCLDLFENLTGCRFHYNTHQVGGNRHDIPEGWDQKVKRALGHIASRVDEYEAFVENPIFKARTIGVGVIDPILAMELGVCGPILRASGIDFDLRRDAPYAAYDKVEINVPVETAGDAYARYLVRVREMRESIRIALTLLDGVPEGPISALKPVKGPTNVKPKPGEAYVSIESPRGELGTYVISDGSPNPYRCKLRPPSLHAAALLPYLAPGSMVSDIVATLGSLDFILGEVDR</sequence>
<accession>A0A956M1M6</accession>
<comment type="function">
    <text evidence="1">NDH-1 shuttles electrons from NADH, via FMN and iron-sulfur (Fe-S) centers, to quinones in the respiratory chain. The immediate electron acceptor for the enzyme in this species is believed to be ubiquinone. Couples the redox reaction to proton translocation (for every two electrons transferred, four hydrogen ions are translocated across the cytoplasmic membrane), and thus conserves the redox energy in a proton gradient.</text>
</comment>
<dbReference type="NCBIfam" id="NF004739">
    <property type="entry name" value="PRK06075.1"/>
    <property type="match status" value="1"/>
</dbReference>
<dbReference type="GO" id="GO:0051287">
    <property type="term" value="F:NAD binding"/>
    <property type="evidence" value="ECO:0007669"/>
    <property type="project" value="InterPro"/>
</dbReference>
<dbReference type="InterPro" id="IPR022885">
    <property type="entry name" value="NDH1_su_D/H"/>
</dbReference>
<comment type="caution">
    <text evidence="3">The sequence shown here is derived from an EMBL/GenBank/DDBJ whole genome shotgun (WGS) entry which is preliminary data.</text>
</comment>
<keyword evidence="1" id="KW-0830">Ubiquinone</keyword>
<reference evidence="3" key="1">
    <citation type="submission" date="2020-04" db="EMBL/GenBank/DDBJ databases">
        <authorList>
            <person name="Zhang T."/>
        </authorList>
    </citation>
    <scope>NUCLEOTIDE SEQUENCE</scope>
    <source>
        <strain evidence="3">HKST-UBA01</strain>
    </source>
</reference>